<dbReference type="InterPro" id="IPR001054">
    <property type="entry name" value="A/G_cyclase"/>
</dbReference>
<gene>
    <name evidence="5" type="ORF">ABIF29_005095</name>
</gene>
<dbReference type="InterPro" id="IPR027417">
    <property type="entry name" value="P-loop_NTPase"/>
</dbReference>
<evidence type="ECO:0000259" key="3">
    <source>
        <dbReference type="PROSITE" id="PS50105"/>
    </source>
</evidence>
<keyword evidence="2" id="KW-0067">ATP-binding</keyword>
<comment type="caution">
    <text evidence="5">The sequence shown here is derived from an EMBL/GenBank/DDBJ whole genome shotgun (WGS) entry which is preliminary data.</text>
</comment>
<dbReference type="PROSITE" id="PS50125">
    <property type="entry name" value="GUANYLATE_CYCLASE_2"/>
    <property type="match status" value="1"/>
</dbReference>
<dbReference type="PANTHER" id="PTHR16305:SF28">
    <property type="entry name" value="GUANYLATE CYCLASE DOMAIN-CONTAINING PROTEIN"/>
    <property type="match status" value="1"/>
</dbReference>
<dbReference type="CDD" id="cd07302">
    <property type="entry name" value="CHD"/>
    <property type="match status" value="1"/>
</dbReference>
<keyword evidence="1" id="KW-0547">Nucleotide-binding</keyword>
<evidence type="ECO:0000313" key="6">
    <source>
        <dbReference type="Proteomes" id="UP001565471"/>
    </source>
</evidence>
<keyword evidence="6" id="KW-1185">Reference proteome</keyword>
<dbReference type="InterPro" id="IPR029787">
    <property type="entry name" value="Nucleotide_cyclase"/>
</dbReference>
<dbReference type="EMBL" id="JBGBZA010000002">
    <property type="protein sequence ID" value="MEY9318296.1"/>
    <property type="molecule type" value="Genomic_DNA"/>
</dbReference>
<dbReference type="SUPFAM" id="SSF47769">
    <property type="entry name" value="SAM/Pointed domain"/>
    <property type="match status" value="1"/>
</dbReference>
<dbReference type="PANTHER" id="PTHR16305">
    <property type="entry name" value="TESTICULAR SOLUBLE ADENYLYL CYCLASE"/>
    <property type="match status" value="1"/>
</dbReference>
<sequence length="1206" mass="130936">MKKSRAALLQPGRGPPTGGPLLFAPGTAAGTLMNVSVQDGCTGAPLWAQFACAAPGRKTEVPPRADCDNVCAPWSIRPAVNPSVKPVQQIAEWLEKLGLGQYALRFAENGIDLGVLPELTDEDFDRLGVLLGHRRKMLRAIADLNQAELIAAPVSPHDAERRHLTVMFCDLVGSTALSARLDPEDMWEVIRAYRAACAQVITTYDGAVARFIGDGILAYFGYPRAHEDDAERAVRAGLDVIAAIGKLETRAKEGVAVRIAIASGLVVVGDLVSGGASEEQALVGDAPNIAARLQSLAEPGVVVVAASTRRLLGNLFTLRSLGRREVKGISEPIAVWAVEGEPASESRFEAVRTARSIGFVGRKAEIEFALSRQQLAWQGQGQAVLISGEAGIGKSRIVAMLSDSLAPGTHRRVRYQCSPYHTNSALHPFVAQLERAAGIRSEDAPEQKLDKLEAMLALGTQHVPTVTPLIAALLSIPTGERYPPLGLSPAQQRRQTFAALLDQLEGLARQQPVLVVCEDVHWADATSLELLDLAVDRIRGLPILMLMTFRPEFEPPWAGLANVSLLRLDRLDRQDTRALIEQVTVGRLLPGEMMTQIVERTDGVPLFVEELTKMVMESGLLVETAGRYRLDNPLPPLAIPATLQDSLMARLDRLAPVKEVAQIGAAIGREFSYALLRSVAGRDDLTLAAALAQLEEAELLLRRGVPPDASYSFKHALVQEAAYESLLKSRRQLLHKHIGDVLRDKFAEMAEIEPEVVAYHFTEAGLGETALAWWRKAGQQALKRSAYCEAIAHLGKAVAIADQLPDEPARMIGRLHLQIAYGRALRGSLGHSAPETVAAWTRARQFASDVDDPIELAPIQSGFFNACLTHGELAPMRELAEAIMGAAERHPDSPVAAIVARWTSGVTAWFAGEYLNAGIHLEQAFAAYATEPDPATFKASTLDLPFVIMRFLALVLWPRGEIDRARQLAGAAVNVAGKQRALARANALVHKAVFDGLCGSRLRQTETILALGLAQDHTMPLYVAAGTYLNGLEKWRAGDRAAGLAEMQRGWTLLHENDCYLCEPFWGLHIAVAHAEAGHVDAGLDIIDGLIEATEQSGQHWLDAELYRVQGELRSRRVSPDMSGAEGAFRRALEIARRQQTRTFELRGALGLARLYSRSGRAEEISRLLAPVLAGFDAALDLAEIKDAQELLAQAHQWPDRHSRAS</sequence>
<dbReference type="SMART" id="SM00454">
    <property type="entry name" value="SAM"/>
    <property type="match status" value="1"/>
</dbReference>
<evidence type="ECO:0000256" key="2">
    <source>
        <dbReference type="ARBA" id="ARBA00022840"/>
    </source>
</evidence>
<dbReference type="Proteomes" id="UP001565471">
    <property type="component" value="Unassembled WGS sequence"/>
</dbReference>
<feature type="domain" description="SAM" evidence="3">
    <location>
        <begin position="85"/>
        <end position="147"/>
    </location>
</feature>
<dbReference type="InterPro" id="IPR041664">
    <property type="entry name" value="AAA_16"/>
</dbReference>
<dbReference type="SUPFAM" id="SSF52540">
    <property type="entry name" value="P-loop containing nucleoside triphosphate hydrolases"/>
    <property type="match status" value="1"/>
</dbReference>
<dbReference type="InterPro" id="IPR001660">
    <property type="entry name" value="SAM"/>
</dbReference>
<feature type="domain" description="Guanylate cyclase" evidence="4">
    <location>
        <begin position="165"/>
        <end position="294"/>
    </location>
</feature>
<dbReference type="Gene3D" id="1.10.150.50">
    <property type="entry name" value="Transcription Factor, Ets-1"/>
    <property type="match status" value="1"/>
</dbReference>
<dbReference type="SUPFAM" id="SSF55073">
    <property type="entry name" value="Nucleotide cyclase"/>
    <property type="match status" value="1"/>
</dbReference>
<protein>
    <submittedName>
        <fullName evidence="5">Class 3 adenylate cyclase/tetratricopeptide (TPR) repeat protein/ABC-type transport system involved in cytochrome c biogenesis ATPase subunit</fullName>
    </submittedName>
</protein>
<reference evidence="5 6" key="1">
    <citation type="submission" date="2024-07" db="EMBL/GenBank/DDBJ databases">
        <title>Genomic Encyclopedia of Type Strains, Phase V (KMG-V): Genome sequencing to study the core and pangenomes of soil and plant-associated prokaryotes.</title>
        <authorList>
            <person name="Whitman W."/>
        </authorList>
    </citation>
    <scope>NUCLEOTIDE SEQUENCE [LARGE SCALE GENOMIC DNA]</scope>
    <source>
        <strain evidence="5 6">USDA 415</strain>
    </source>
</reference>
<dbReference type="InterPro" id="IPR013761">
    <property type="entry name" value="SAM/pointed_sf"/>
</dbReference>
<dbReference type="SMART" id="SM00044">
    <property type="entry name" value="CYCc"/>
    <property type="match status" value="1"/>
</dbReference>
<dbReference type="Pfam" id="PF13191">
    <property type="entry name" value="AAA_16"/>
    <property type="match status" value="1"/>
</dbReference>
<dbReference type="PROSITE" id="PS50105">
    <property type="entry name" value="SAM_DOMAIN"/>
    <property type="match status" value="1"/>
</dbReference>
<proteinExistence type="predicted"/>
<evidence type="ECO:0000259" key="4">
    <source>
        <dbReference type="PROSITE" id="PS50125"/>
    </source>
</evidence>
<evidence type="ECO:0000313" key="5">
    <source>
        <dbReference type="EMBL" id="MEY9318296.1"/>
    </source>
</evidence>
<accession>A0ABV4F4C0</accession>
<organism evidence="5 6">
    <name type="scientific">Bradyrhizobium elkanii</name>
    <dbReference type="NCBI Taxonomy" id="29448"/>
    <lineage>
        <taxon>Bacteria</taxon>
        <taxon>Pseudomonadati</taxon>
        <taxon>Pseudomonadota</taxon>
        <taxon>Alphaproteobacteria</taxon>
        <taxon>Hyphomicrobiales</taxon>
        <taxon>Nitrobacteraceae</taxon>
        <taxon>Bradyrhizobium</taxon>
    </lineage>
</organism>
<dbReference type="Gene3D" id="3.30.70.1230">
    <property type="entry name" value="Nucleotide cyclase"/>
    <property type="match status" value="1"/>
</dbReference>
<dbReference type="Pfam" id="PF00536">
    <property type="entry name" value="SAM_1"/>
    <property type="match status" value="1"/>
</dbReference>
<dbReference type="CDD" id="cd09487">
    <property type="entry name" value="SAM_superfamily"/>
    <property type="match status" value="1"/>
</dbReference>
<name>A0ABV4F4C0_BRAEL</name>
<evidence type="ECO:0000256" key="1">
    <source>
        <dbReference type="ARBA" id="ARBA00022741"/>
    </source>
</evidence>
<dbReference type="Pfam" id="PF00211">
    <property type="entry name" value="Guanylate_cyc"/>
    <property type="match status" value="1"/>
</dbReference>